<dbReference type="Pfam" id="PF01687">
    <property type="entry name" value="Flavokinase"/>
    <property type="match status" value="1"/>
</dbReference>
<dbReference type="PANTHER" id="PTHR22749">
    <property type="entry name" value="RIBOFLAVIN KINASE/FMN ADENYLYLTRANSFERASE"/>
    <property type="match status" value="1"/>
</dbReference>
<keyword evidence="6 15" id="KW-0808">Transferase</keyword>
<evidence type="ECO:0000256" key="11">
    <source>
        <dbReference type="ARBA" id="ARBA00022840"/>
    </source>
</evidence>
<reference evidence="18 20" key="2">
    <citation type="submission" date="2022-03" db="EMBL/GenBank/DDBJ databases">
        <title>Genome sequencing of Morococcus cerebrosus.</title>
        <authorList>
            <person name="Baek M.-G."/>
            <person name="Yi H."/>
        </authorList>
    </citation>
    <scope>NUCLEOTIDE SEQUENCE [LARGE SCALE GENOMIC DNA]</scope>
    <source>
        <strain evidence="18 20">CIP 81.93</strain>
    </source>
</reference>
<dbReference type="InterPro" id="IPR023468">
    <property type="entry name" value="Riboflavin_kinase"/>
</dbReference>
<organism evidence="17 19">
    <name type="scientific">Morococcus cerebrosus</name>
    <dbReference type="NCBI Taxonomy" id="1056807"/>
    <lineage>
        <taxon>Bacteria</taxon>
        <taxon>Pseudomonadati</taxon>
        <taxon>Pseudomonadota</taxon>
        <taxon>Betaproteobacteria</taxon>
        <taxon>Neisseriales</taxon>
        <taxon>Neisseriaceae</taxon>
        <taxon>Morococcus</taxon>
    </lineage>
</organism>
<protein>
    <recommendedName>
        <fullName evidence="15">Riboflavin biosynthesis protein</fullName>
    </recommendedName>
    <domain>
        <recommendedName>
            <fullName evidence="15">Riboflavin kinase</fullName>
            <ecNumber evidence="15">2.7.1.26</ecNumber>
        </recommendedName>
        <alternativeName>
            <fullName evidence="15">Flavokinase</fullName>
        </alternativeName>
    </domain>
    <domain>
        <recommendedName>
            <fullName evidence="15">FMN adenylyltransferase</fullName>
            <ecNumber evidence="15">2.7.7.2</ecNumber>
        </recommendedName>
        <alternativeName>
            <fullName evidence="15">FAD pyrophosphorylase</fullName>
        </alternativeName>
        <alternativeName>
            <fullName evidence="15">FAD synthase</fullName>
        </alternativeName>
    </domain>
</protein>
<keyword evidence="9 15" id="KW-0418">Kinase</keyword>
<dbReference type="InterPro" id="IPR004821">
    <property type="entry name" value="Cyt_trans-like"/>
</dbReference>
<evidence type="ECO:0000256" key="2">
    <source>
        <dbReference type="ARBA" id="ARBA00004726"/>
    </source>
</evidence>
<evidence type="ECO:0000256" key="13">
    <source>
        <dbReference type="ARBA" id="ARBA00047880"/>
    </source>
</evidence>
<dbReference type="AlphaFoldDB" id="A0A0C1ESS9"/>
<dbReference type="EMBL" id="CP094242">
    <property type="protein sequence ID" value="UNV86798.1"/>
    <property type="molecule type" value="Genomic_DNA"/>
</dbReference>
<dbReference type="GO" id="GO:0006747">
    <property type="term" value="P:FAD biosynthetic process"/>
    <property type="evidence" value="ECO:0007669"/>
    <property type="project" value="UniProtKB-UniRule"/>
</dbReference>
<dbReference type="EC" id="2.7.1.26" evidence="15"/>
<dbReference type="SUPFAM" id="SSF52374">
    <property type="entry name" value="Nucleotidylyl transferase"/>
    <property type="match status" value="1"/>
</dbReference>
<dbReference type="PIRSF" id="PIRSF004491">
    <property type="entry name" value="FAD_Synth"/>
    <property type="match status" value="1"/>
</dbReference>
<comment type="catalytic activity">
    <reaction evidence="13 15">
        <text>riboflavin + ATP = FMN + ADP + H(+)</text>
        <dbReference type="Rhea" id="RHEA:14357"/>
        <dbReference type="ChEBI" id="CHEBI:15378"/>
        <dbReference type="ChEBI" id="CHEBI:30616"/>
        <dbReference type="ChEBI" id="CHEBI:57986"/>
        <dbReference type="ChEBI" id="CHEBI:58210"/>
        <dbReference type="ChEBI" id="CHEBI:456216"/>
        <dbReference type="EC" id="2.7.1.26"/>
    </reaction>
</comment>
<dbReference type="FunFam" id="3.40.50.620:FF:000021">
    <property type="entry name" value="Riboflavin biosynthesis protein"/>
    <property type="match status" value="1"/>
</dbReference>
<dbReference type="InterPro" id="IPR023465">
    <property type="entry name" value="Riboflavin_kinase_dom_sf"/>
</dbReference>
<evidence type="ECO:0000256" key="9">
    <source>
        <dbReference type="ARBA" id="ARBA00022777"/>
    </source>
</evidence>
<dbReference type="NCBIfam" id="NF004159">
    <property type="entry name" value="PRK05627.1-2"/>
    <property type="match status" value="1"/>
</dbReference>
<evidence type="ECO:0000256" key="8">
    <source>
        <dbReference type="ARBA" id="ARBA00022741"/>
    </source>
</evidence>
<evidence type="ECO:0000256" key="12">
    <source>
        <dbReference type="ARBA" id="ARBA00023268"/>
    </source>
</evidence>
<dbReference type="InterPro" id="IPR015865">
    <property type="entry name" value="Riboflavin_kinase_bac/euk"/>
</dbReference>
<evidence type="ECO:0000256" key="10">
    <source>
        <dbReference type="ARBA" id="ARBA00022827"/>
    </source>
</evidence>
<evidence type="ECO:0000256" key="15">
    <source>
        <dbReference type="PIRNR" id="PIRNR004491"/>
    </source>
</evidence>
<dbReference type="PANTHER" id="PTHR22749:SF6">
    <property type="entry name" value="RIBOFLAVIN KINASE"/>
    <property type="match status" value="1"/>
</dbReference>
<comment type="pathway">
    <text evidence="2 15">Cofactor biosynthesis; FAD biosynthesis; FAD from FMN: step 1/1.</text>
</comment>
<dbReference type="SMART" id="SM00904">
    <property type="entry name" value="Flavokinase"/>
    <property type="match status" value="1"/>
</dbReference>
<comment type="pathway">
    <text evidence="3 15">Cofactor biosynthesis; FMN biosynthesis; FMN from riboflavin (ATP route): step 1/1.</text>
</comment>
<dbReference type="Proteomes" id="UP000829504">
    <property type="component" value="Chromosome"/>
</dbReference>
<keyword evidence="12" id="KW-0511">Multifunctional enzyme</keyword>
<dbReference type="EC" id="2.7.7.2" evidence="15"/>
<evidence type="ECO:0000313" key="20">
    <source>
        <dbReference type="Proteomes" id="UP000829504"/>
    </source>
</evidence>
<dbReference type="GO" id="GO:0009231">
    <property type="term" value="P:riboflavin biosynthetic process"/>
    <property type="evidence" value="ECO:0007669"/>
    <property type="project" value="InterPro"/>
</dbReference>
<evidence type="ECO:0000256" key="7">
    <source>
        <dbReference type="ARBA" id="ARBA00022695"/>
    </source>
</evidence>
<dbReference type="InterPro" id="IPR014729">
    <property type="entry name" value="Rossmann-like_a/b/a_fold"/>
</dbReference>
<dbReference type="GO" id="GO:0003919">
    <property type="term" value="F:FMN adenylyltransferase activity"/>
    <property type="evidence" value="ECO:0007669"/>
    <property type="project" value="UniProtKB-UniRule"/>
</dbReference>
<reference evidence="17 19" key="1">
    <citation type="submission" date="2014-12" db="EMBL/GenBank/DDBJ databases">
        <title>Genome sequence of Morococcus cerebrosus.</title>
        <authorList>
            <person name="Shin S.-K."/>
            <person name="Yi H."/>
        </authorList>
    </citation>
    <scope>NUCLEOTIDE SEQUENCE [LARGE SCALE GENOMIC DNA]</scope>
    <source>
        <strain evidence="17 19">CIP 81.93</strain>
    </source>
</reference>
<keyword evidence="11 15" id="KW-0067">ATP-binding</keyword>
<accession>A0A0C1ESS9</accession>
<dbReference type="UniPathway" id="UPA00276">
    <property type="reaction ID" value="UER00406"/>
</dbReference>
<dbReference type="Gene3D" id="2.40.30.30">
    <property type="entry name" value="Riboflavin kinase-like"/>
    <property type="match status" value="1"/>
</dbReference>
<keyword evidence="10 15" id="KW-0274">FAD</keyword>
<keyword evidence="7 15" id="KW-0548">Nucleotidyltransferase</keyword>
<evidence type="ECO:0000256" key="4">
    <source>
        <dbReference type="ARBA" id="ARBA00022630"/>
    </source>
</evidence>
<dbReference type="EMBL" id="JUFZ01000019">
    <property type="protein sequence ID" value="KIC12078.1"/>
    <property type="molecule type" value="Genomic_DNA"/>
</dbReference>
<keyword evidence="4 15" id="KW-0285">Flavoprotein</keyword>
<keyword evidence="5 15" id="KW-0288">FMN</keyword>
<comment type="function">
    <text evidence="1">Catalyzes the phosphorylation of riboflavin to FMN followed by the adenylation of FMN to FAD.</text>
</comment>
<evidence type="ECO:0000256" key="3">
    <source>
        <dbReference type="ARBA" id="ARBA00005201"/>
    </source>
</evidence>
<comment type="similarity">
    <text evidence="15">Belongs to the ribF family.</text>
</comment>
<dbReference type="PATRIC" id="fig|1056807.3.peg.472"/>
<evidence type="ECO:0000313" key="18">
    <source>
        <dbReference type="EMBL" id="UNV86798.1"/>
    </source>
</evidence>
<evidence type="ECO:0000256" key="5">
    <source>
        <dbReference type="ARBA" id="ARBA00022643"/>
    </source>
</evidence>
<dbReference type="GO" id="GO:0008531">
    <property type="term" value="F:riboflavin kinase activity"/>
    <property type="evidence" value="ECO:0007669"/>
    <property type="project" value="UniProtKB-UniRule"/>
</dbReference>
<dbReference type="UniPathway" id="UPA00277">
    <property type="reaction ID" value="UER00407"/>
</dbReference>
<dbReference type="InterPro" id="IPR002606">
    <property type="entry name" value="Riboflavin_kinase_bac"/>
</dbReference>
<name>A0A0C1ESS9_9NEIS</name>
<dbReference type="Pfam" id="PF06574">
    <property type="entry name" value="FAD_syn"/>
    <property type="match status" value="1"/>
</dbReference>
<feature type="domain" description="Riboflavin kinase" evidence="16">
    <location>
        <begin position="184"/>
        <end position="308"/>
    </location>
</feature>
<dbReference type="CDD" id="cd02064">
    <property type="entry name" value="FAD_synthetase_N"/>
    <property type="match status" value="1"/>
</dbReference>
<dbReference type="NCBIfam" id="TIGR00125">
    <property type="entry name" value="cyt_tran_rel"/>
    <property type="match status" value="1"/>
</dbReference>
<dbReference type="RefSeq" id="WP_039405471.1">
    <property type="nucleotide sequence ID" value="NZ_CP094242.1"/>
</dbReference>
<dbReference type="InterPro" id="IPR015864">
    <property type="entry name" value="FAD_synthase"/>
</dbReference>
<keyword evidence="8 15" id="KW-0547">Nucleotide-binding</keyword>
<evidence type="ECO:0000313" key="17">
    <source>
        <dbReference type="EMBL" id="KIC12078.1"/>
    </source>
</evidence>
<dbReference type="Gene3D" id="3.40.50.620">
    <property type="entry name" value="HUPs"/>
    <property type="match status" value="1"/>
</dbReference>
<dbReference type="NCBIfam" id="TIGR00083">
    <property type="entry name" value="ribF"/>
    <property type="match status" value="1"/>
</dbReference>
<evidence type="ECO:0000256" key="14">
    <source>
        <dbReference type="ARBA" id="ARBA00049494"/>
    </source>
</evidence>
<dbReference type="Proteomes" id="UP000031390">
    <property type="component" value="Unassembled WGS sequence"/>
</dbReference>
<dbReference type="GO" id="GO:0009398">
    <property type="term" value="P:FMN biosynthetic process"/>
    <property type="evidence" value="ECO:0007669"/>
    <property type="project" value="UniProtKB-UniRule"/>
</dbReference>
<comment type="catalytic activity">
    <reaction evidence="14 15">
        <text>FMN + ATP + H(+) = FAD + diphosphate</text>
        <dbReference type="Rhea" id="RHEA:17237"/>
        <dbReference type="ChEBI" id="CHEBI:15378"/>
        <dbReference type="ChEBI" id="CHEBI:30616"/>
        <dbReference type="ChEBI" id="CHEBI:33019"/>
        <dbReference type="ChEBI" id="CHEBI:57692"/>
        <dbReference type="ChEBI" id="CHEBI:58210"/>
        <dbReference type="EC" id="2.7.7.2"/>
    </reaction>
</comment>
<evidence type="ECO:0000259" key="16">
    <source>
        <dbReference type="SMART" id="SM00904"/>
    </source>
</evidence>
<dbReference type="GO" id="GO:0005524">
    <property type="term" value="F:ATP binding"/>
    <property type="evidence" value="ECO:0007669"/>
    <property type="project" value="UniProtKB-UniRule"/>
</dbReference>
<evidence type="ECO:0000256" key="1">
    <source>
        <dbReference type="ARBA" id="ARBA00002121"/>
    </source>
</evidence>
<dbReference type="SUPFAM" id="SSF82114">
    <property type="entry name" value="Riboflavin kinase-like"/>
    <property type="match status" value="1"/>
</dbReference>
<sequence>MKIWLGQHRMPDFPQGSAVTIGNFDGVHLGHKHILQKLKQEADARGLPVVVVIFEPQPKEFFARQTGKKQPYRISPLRTKLNLLEQTGCVDAVWVLRFNQTFADMDAQDFINLLLRKTLNTRYLLIGDDFRFGAGRRGDFELLAAQPDIQTDRTPSVIVEDIRTSSTAVRNALSDGRLDYAKKLLGHDYTLSGKVKHGKKLGRTINAPTANIQLPPHHYALSGVFVVEADGTFGTKRGVASFGFNPTVSNNRAQKLEVHLFDFNENIYGQRLNVRFLHKLRDEKKFDSIAELKVQIEQDMKNARHWSET</sequence>
<gene>
    <name evidence="18" type="primary">ribF</name>
    <name evidence="17" type="ORF">MCC93_04900</name>
    <name evidence="18" type="ORF">MON37_09035</name>
</gene>
<dbReference type="NCBIfam" id="NF004163">
    <property type="entry name" value="PRK05627.1-6"/>
    <property type="match status" value="1"/>
</dbReference>
<evidence type="ECO:0000313" key="19">
    <source>
        <dbReference type="Proteomes" id="UP000031390"/>
    </source>
</evidence>
<keyword evidence="20" id="KW-1185">Reference proteome</keyword>
<evidence type="ECO:0000256" key="6">
    <source>
        <dbReference type="ARBA" id="ARBA00022679"/>
    </source>
</evidence>
<proteinExistence type="inferred from homology"/>